<dbReference type="Proteomes" id="UP001159427">
    <property type="component" value="Unassembled WGS sequence"/>
</dbReference>
<protein>
    <recommendedName>
        <fullName evidence="3">Tyrosinase copper-binding domain-containing protein</fullName>
    </recommendedName>
</protein>
<feature type="non-terminal residue" evidence="4">
    <location>
        <position position="1"/>
    </location>
</feature>
<gene>
    <name evidence="4" type="ORF">PEVE_00024342</name>
</gene>
<dbReference type="Pfam" id="PF00264">
    <property type="entry name" value="Tyrosinase"/>
    <property type="match status" value="1"/>
</dbReference>
<organism evidence="4 5">
    <name type="scientific">Porites evermanni</name>
    <dbReference type="NCBI Taxonomy" id="104178"/>
    <lineage>
        <taxon>Eukaryota</taxon>
        <taxon>Metazoa</taxon>
        <taxon>Cnidaria</taxon>
        <taxon>Anthozoa</taxon>
        <taxon>Hexacorallia</taxon>
        <taxon>Scleractinia</taxon>
        <taxon>Fungiina</taxon>
        <taxon>Poritidae</taxon>
        <taxon>Porites</taxon>
    </lineage>
</organism>
<dbReference type="PROSITE" id="PS00497">
    <property type="entry name" value="TYROSINASE_1"/>
    <property type="match status" value="1"/>
</dbReference>
<keyword evidence="5" id="KW-1185">Reference proteome</keyword>
<evidence type="ECO:0000313" key="4">
    <source>
        <dbReference type="EMBL" id="CAH3192674.1"/>
    </source>
</evidence>
<accession>A0ABN8SRU8</accession>
<keyword evidence="2" id="KW-0186">Copper</keyword>
<dbReference type="InterPro" id="IPR002227">
    <property type="entry name" value="Tyrosinase_Cu-bd"/>
</dbReference>
<dbReference type="EMBL" id="CALNXI010003252">
    <property type="protein sequence ID" value="CAH3192674.1"/>
    <property type="molecule type" value="Genomic_DNA"/>
</dbReference>
<dbReference type="SUPFAM" id="SSF48056">
    <property type="entry name" value="Di-copper centre-containing domain"/>
    <property type="match status" value="1"/>
</dbReference>
<dbReference type="InterPro" id="IPR008922">
    <property type="entry name" value="Di-copper_centre_dom_sf"/>
</dbReference>
<keyword evidence="1" id="KW-0479">Metal-binding</keyword>
<dbReference type="PANTHER" id="PTHR11474">
    <property type="entry name" value="TYROSINASE FAMILY MEMBER"/>
    <property type="match status" value="1"/>
</dbReference>
<dbReference type="Gene3D" id="1.10.1280.10">
    <property type="entry name" value="Di-copper center containing domain from catechol oxidase"/>
    <property type="match status" value="1"/>
</dbReference>
<proteinExistence type="predicted"/>
<comment type="caution">
    <text evidence="4">The sequence shown here is derived from an EMBL/GenBank/DDBJ whole genome shotgun (WGS) entry which is preliminary data.</text>
</comment>
<feature type="domain" description="Tyrosinase copper-binding" evidence="3">
    <location>
        <begin position="87"/>
        <end position="104"/>
    </location>
</feature>
<dbReference type="PANTHER" id="PTHR11474:SF126">
    <property type="entry name" value="TYROSINASE-LIKE PROTEIN TYR-1-RELATED"/>
    <property type="match status" value="1"/>
</dbReference>
<dbReference type="InterPro" id="IPR050316">
    <property type="entry name" value="Tyrosinase/Hemocyanin"/>
</dbReference>
<reference evidence="4 5" key="1">
    <citation type="submission" date="2022-05" db="EMBL/GenBank/DDBJ databases">
        <authorList>
            <consortium name="Genoscope - CEA"/>
            <person name="William W."/>
        </authorList>
    </citation>
    <scope>NUCLEOTIDE SEQUENCE [LARGE SCALE GENOMIC DNA]</scope>
</reference>
<sequence>HILSRSSAQRCTNEGRQVLNSCLEVCYCINGRIQNCCRVRKHFTSMTEAERTRYVETVRRVSTESAYRQEYRRIINMHQRLFSTGIHQKDQFLPWHRWYLLRYENLLRQVDCRVTLAYWDWSLFSMSPWNNTSDRIWYPGPSGLGGNGSDGRSGGCVTDGPFSRNVWRLTRYRQSLFFSSSIKTRKGEFAGRVSAPFLRCLLCSLHEMRLPPDIIAVYITQYFQPTDDGFNRFELNLRVNLHDTVHCRVGGDMCRMTSANAPEFFLHHAFIDKIWANWQEYSHQHMIAHFSNLSFVMTGTRWYRPRDFINTHDLPDIQIPQIIDGRRICVSYEDPTRWEYNEIMRRLKDMTLRELLQIPRHSFAPVNNRQMRFF</sequence>
<evidence type="ECO:0000256" key="1">
    <source>
        <dbReference type="ARBA" id="ARBA00022723"/>
    </source>
</evidence>
<evidence type="ECO:0000259" key="3">
    <source>
        <dbReference type="PROSITE" id="PS00497"/>
    </source>
</evidence>
<dbReference type="PRINTS" id="PR00092">
    <property type="entry name" value="TYROSINASE"/>
</dbReference>
<evidence type="ECO:0000256" key="2">
    <source>
        <dbReference type="ARBA" id="ARBA00023008"/>
    </source>
</evidence>
<evidence type="ECO:0000313" key="5">
    <source>
        <dbReference type="Proteomes" id="UP001159427"/>
    </source>
</evidence>
<name>A0ABN8SRU8_9CNID</name>
<feature type="non-terminal residue" evidence="4">
    <location>
        <position position="374"/>
    </location>
</feature>